<sequence>LFLGNLDEVISNVDQQIENIDSEITAILETQSTAKQDSQTSLEEAKKAVQLLYARILEIKAKTEDSETMVVEITKDIKQLDQAKKNLTTSVTTLNHIHIMHLLLLYVLGGWIQTKNFADVAERLPGIQNVLSHFAKYMNLPEVRQLSGRVKNICTELSTLCCSEFKEYFTMRSKGHSSIQIAEVIKVISVLNPEVREELIKWLLDHNLAEYRVLYDDTQDSAWLDNVDQRYTWFCKRLIEFEQKFRNLIPPDWQIMERFTLDFCACSKDMLLTTMRKREKELNMKLLLFATQRTINFEALLWKRFPYFGLEEVTSIRKNPFHGSIGSCFERFMHVYMDEQDSNLNSLIDQLAAKFKERPPTKDDSASTASAAVPFPSSSELFLFYKKCIVQITPLGMSDNVLIDLASIFKKYLHEYATVSTAGLIQSILKEVSRLTTDEVFLTCSILVTAEFCTETTCQLQDKLREKLKDTEKCVHILVQDLEGACQSALQAMTKMQWASVDKVGDDSPYVRLMKQHLHTCVSQLRDFLTNSRKYFTQICLKFVNSLIPKFLSALFQCKPISVAGAQQLLLNTTSLKTELLNLPNVDSVVPRKPPDAYLKIVSTDTLGFLYDEFVEQYMEFLPQSDVMEFQKVLEMKSVRRTDQLPYVELYRKRLSTMPTSDEAPFQPKVSEDLYSAHPLLTLPKIYVDSHIKRLEKLMKTHL</sequence>
<reference evidence="2" key="1">
    <citation type="submission" date="2016-06" db="UniProtKB">
        <authorList>
            <consortium name="WormBaseParasite"/>
        </authorList>
    </citation>
    <scope>IDENTIFICATION</scope>
</reference>
<dbReference type="AlphaFoldDB" id="A0A183IQ79"/>
<dbReference type="InterPro" id="IPR007234">
    <property type="entry name" value="Vps53_N"/>
</dbReference>
<proteinExistence type="predicted"/>
<feature type="domain" description="Vps53 N-terminal" evidence="1">
    <location>
        <begin position="3"/>
        <end position="355"/>
    </location>
</feature>
<dbReference type="Pfam" id="PF04100">
    <property type="entry name" value="Vps53_N"/>
    <property type="match status" value="1"/>
</dbReference>
<dbReference type="PANTHER" id="PTHR12820">
    <property type="entry name" value="VACUOLAR SORTING PROTEIN 53"/>
    <property type="match status" value="1"/>
</dbReference>
<dbReference type="InterPro" id="IPR039766">
    <property type="entry name" value="Vps53"/>
</dbReference>
<name>A0A183IQ79_9BILA</name>
<organism evidence="2">
    <name type="scientific">Soboliphyme baturini</name>
    <dbReference type="NCBI Taxonomy" id="241478"/>
    <lineage>
        <taxon>Eukaryota</taxon>
        <taxon>Metazoa</taxon>
        <taxon>Ecdysozoa</taxon>
        <taxon>Nematoda</taxon>
        <taxon>Enoplea</taxon>
        <taxon>Dorylaimia</taxon>
        <taxon>Dioctophymatida</taxon>
        <taxon>Dioctophymatoidea</taxon>
        <taxon>Soboliphymatidae</taxon>
        <taxon>Soboliphyme</taxon>
    </lineage>
</organism>
<dbReference type="PANTHER" id="PTHR12820:SF0">
    <property type="entry name" value="VACUOLAR PROTEIN SORTING-ASSOCIATED PROTEIN 53 HOMOLOG"/>
    <property type="match status" value="1"/>
</dbReference>
<evidence type="ECO:0000259" key="1">
    <source>
        <dbReference type="Pfam" id="PF04100"/>
    </source>
</evidence>
<dbReference type="GO" id="GO:0042147">
    <property type="term" value="P:retrograde transport, endosome to Golgi"/>
    <property type="evidence" value="ECO:0007669"/>
    <property type="project" value="InterPro"/>
</dbReference>
<accession>A0A183IQ79</accession>
<dbReference type="GO" id="GO:0000938">
    <property type="term" value="C:GARP complex"/>
    <property type="evidence" value="ECO:0007669"/>
    <property type="project" value="InterPro"/>
</dbReference>
<protein>
    <submittedName>
        <fullName evidence="2">Vps53_N domain-containing protein</fullName>
    </submittedName>
</protein>
<dbReference type="WBParaSite" id="SBAD_0000600401-mRNA-1">
    <property type="protein sequence ID" value="SBAD_0000600401-mRNA-1"/>
    <property type="gene ID" value="SBAD_0000600401"/>
</dbReference>
<evidence type="ECO:0000313" key="2">
    <source>
        <dbReference type="WBParaSite" id="SBAD_0000600401-mRNA-1"/>
    </source>
</evidence>
<dbReference type="GO" id="GO:0005829">
    <property type="term" value="C:cytosol"/>
    <property type="evidence" value="ECO:0007669"/>
    <property type="project" value="GOC"/>
</dbReference>